<dbReference type="EMBL" id="JACEFF010000081">
    <property type="protein sequence ID" value="KAH9644525.1"/>
    <property type="molecule type" value="Genomic_DNA"/>
</dbReference>
<evidence type="ECO:0008006" key="9">
    <source>
        <dbReference type="Google" id="ProtNLM"/>
    </source>
</evidence>
<evidence type="ECO:0000259" key="5">
    <source>
        <dbReference type="PROSITE" id="PS50002"/>
    </source>
</evidence>
<dbReference type="InterPro" id="IPR036028">
    <property type="entry name" value="SH3-like_dom_sf"/>
</dbReference>
<accession>A0A922SNS7</accession>
<protein>
    <recommendedName>
        <fullName evidence="9">MAGUK p55 subfamily member 5</fullName>
    </recommendedName>
</protein>
<reference evidence="7" key="1">
    <citation type="journal article" date="2021" name="G3 (Bethesda)">
        <title>Genome and transcriptome analysis of the beet armyworm Spodoptera exigua reveals targets for pest control. .</title>
        <authorList>
            <person name="Simon S."/>
            <person name="Breeschoten T."/>
            <person name="Jansen H.J."/>
            <person name="Dirks R.P."/>
            <person name="Schranz M.E."/>
            <person name="Ros V.I.D."/>
        </authorList>
    </citation>
    <scope>NUCLEOTIDE SEQUENCE</scope>
    <source>
        <strain evidence="7">TB_SE_WUR_2020</strain>
    </source>
</reference>
<comment type="caution">
    <text evidence="7">The sequence shown here is derived from an EMBL/GenBank/DDBJ whole genome shotgun (WGS) entry which is preliminary data.</text>
</comment>
<dbReference type="PROSITE" id="PS50002">
    <property type="entry name" value="SH3"/>
    <property type="match status" value="1"/>
</dbReference>
<evidence type="ECO:0000256" key="2">
    <source>
        <dbReference type="ARBA" id="ARBA00022443"/>
    </source>
</evidence>
<evidence type="ECO:0000256" key="3">
    <source>
        <dbReference type="PROSITE-ProRule" id="PRU00192"/>
    </source>
</evidence>
<dbReference type="InterPro" id="IPR020590">
    <property type="entry name" value="Guanylate_kinase_CS"/>
</dbReference>
<dbReference type="SMART" id="SM00072">
    <property type="entry name" value="GuKc"/>
    <property type="match status" value="1"/>
</dbReference>
<evidence type="ECO:0000259" key="6">
    <source>
        <dbReference type="PROSITE" id="PS50052"/>
    </source>
</evidence>
<dbReference type="InterPro" id="IPR008144">
    <property type="entry name" value="Guanylate_kin-like_dom"/>
</dbReference>
<dbReference type="PANTHER" id="PTHR23122">
    <property type="entry name" value="MEMBRANE-ASSOCIATED GUANYLATE KINASE MAGUK"/>
    <property type="match status" value="1"/>
</dbReference>
<dbReference type="Pfam" id="PF07653">
    <property type="entry name" value="SH3_2"/>
    <property type="match status" value="1"/>
</dbReference>
<dbReference type="CDD" id="cd00071">
    <property type="entry name" value="GMPK"/>
    <property type="match status" value="1"/>
</dbReference>
<dbReference type="Gene3D" id="2.30.30.40">
    <property type="entry name" value="SH3 Domains"/>
    <property type="match status" value="1"/>
</dbReference>
<dbReference type="PROSITE" id="PS00856">
    <property type="entry name" value="GUANYLATE_KINASE_1"/>
    <property type="match status" value="1"/>
</dbReference>
<dbReference type="Pfam" id="PF00625">
    <property type="entry name" value="Guanylate_kin"/>
    <property type="match status" value="1"/>
</dbReference>
<evidence type="ECO:0000313" key="7">
    <source>
        <dbReference type="EMBL" id="KAH9644525.1"/>
    </source>
</evidence>
<feature type="compositionally biased region" description="Basic residues" evidence="4">
    <location>
        <begin position="226"/>
        <end position="235"/>
    </location>
</feature>
<evidence type="ECO:0000256" key="1">
    <source>
        <dbReference type="ARBA" id="ARBA00007014"/>
    </source>
</evidence>
<name>A0A922SNS7_SPOEX</name>
<comment type="similarity">
    <text evidence="1">Belongs to the MAGUK family.</text>
</comment>
<feature type="region of interest" description="Disordered" evidence="4">
    <location>
        <begin position="218"/>
        <end position="238"/>
    </location>
</feature>
<evidence type="ECO:0000313" key="8">
    <source>
        <dbReference type="Proteomes" id="UP000814243"/>
    </source>
</evidence>
<keyword evidence="2 3" id="KW-0728">SH3 domain</keyword>
<dbReference type="Gene3D" id="3.40.50.300">
    <property type="entry name" value="P-loop containing nucleotide triphosphate hydrolases"/>
    <property type="match status" value="1"/>
</dbReference>
<proteinExistence type="inferred from homology"/>
<dbReference type="Proteomes" id="UP000814243">
    <property type="component" value="Unassembled WGS sequence"/>
</dbReference>
<dbReference type="SUPFAM" id="SSF52540">
    <property type="entry name" value="P-loop containing nucleoside triphosphate hydrolases"/>
    <property type="match status" value="1"/>
</dbReference>
<dbReference type="InterPro" id="IPR008145">
    <property type="entry name" value="GK/Ca_channel_bsu"/>
</dbReference>
<dbReference type="InterPro" id="IPR050716">
    <property type="entry name" value="MAGUK"/>
</dbReference>
<dbReference type="InterPro" id="IPR001452">
    <property type="entry name" value="SH3_domain"/>
</dbReference>
<feature type="domain" description="Guanylate kinase-like" evidence="6">
    <location>
        <begin position="274"/>
        <end position="454"/>
    </location>
</feature>
<dbReference type="AlphaFoldDB" id="A0A922SNS7"/>
<gene>
    <name evidence="7" type="ORF">HF086_012087</name>
</gene>
<dbReference type="PROSITE" id="PS50052">
    <property type="entry name" value="GUANYLATE_KINASE_2"/>
    <property type="match status" value="1"/>
</dbReference>
<feature type="domain" description="SH3" evidence="5">
    <location>
        <begin position="137"/>
        <end position="199"/>
    </location>
</feature>
<evidence type="ECO:0000256" key="4">
    <source>
        <dbReference type="SAM" id="MobiDB-lite"/>
    </source>
</evidence>
<dbReference type="SUPFAM" id="SSF50044">
    <property type="entry name" value="SH3-domain"/>
    <property type="match status" value="1"/>
</dbReference>
<organism evidence="7 8">
    <name type="scientific">Spodoptera exigua</name>
    <name type="common">Beet armyworm</name>
    <name type="synonym">Noctua fulgens</name>
    <dbReference type="NCBI Taxonomy" id="7107"/>
    <lineage>
        <taxon>Eukaryota</taxon>
        <taxon>Metazoa</taxon>
        <taxon>Ecdysozoa</taxon>
        <taxon>Arthropoda</taxon>
        <taxon>Hexapoda</taxon>
        <taxon>Insecta</taxon>
        <taxon>Pterygota</taxon>
        <taxon>Neoptera</taxon>
        <taxon>Endopterygota</taxon>
        <taxon>Lepidoptera</taxon>
        <taxon>Glossata</taxon>
        <taxon>Ditrysia</taxon>
        <taxon>Noctuoidea</taxon>
        <taxon>Noctuidae</taxon>
        <taxon>Amphipyrinae</taxon>
        <taxon>Spodoptera</taxon>
    </lineage>
</organism>
<sequence>MEQLRQRKEAEERIAAQNEFLRNSLRGSHKLQALESNPPSSGTAFVNDAYEDDISDDSTQLYAVVDYQEVCAALTRVQKALGASGESALAARVAGAAGALLCPALRTALATRSAVLTAVRHKRPGLAPPHTHRATDRLKDCMDVLGAHTSTGSISFQKGDVLHVISREDPNWWQAFREGEEDQTLAGLIPSQAFQHQRESMKLTLAGEVAARDKPRKGGTLLCAKKPPRKKKGKKATSEAGYPLYSTSGGDEYEQEEILTYEEVALYYPRASHKRPIVLIGPPNIGRHELRQRLMEDSSRFAAAVPHTSRPRKDHEVPGQDYHFISRTQFEADILNRKFVEHGEYEKAYYGTSLEAIREVVNSGKICVLNLHPQSLKILRNSDLKPYTVFVAPPSLEKLRQKKIRNGEAFKEEELKEIIATARDMELRWGHLFDMIIINNDTQRAYQQLLNEINSLEREPQWVPAHWLKHT</sequence>
<dbReference type="FunFam" id="3.40.50.300:FF:000469">
    <property type="entry name" value="MAGUK p55 subfamily member 5"/>
    <property type="match status" value="1"/>
</dbReference>
<dbReference type="InterPro" id="IPR027417">
    <property type="entry name" value="P-loop_NTPase"/>
</dbReference>